<keyword evidence="10" id="KW-0648">Protein biosynthesis</keyword>
<dbReference type="CDD" id="cd00771">
    <property type="entry name" value="ThrRS_core"/>
    <property type="match status" value="1"/>
</dbReference>
<evidence type="ECO:0000256" key="9">
    <source>
        <dbReference type="ARBA" id="ARBA00022840"/>
    </source>
</evidence>
<dbReference type="InterPro" id="IPR047246">
    <property type="entry name" value="ThrRS_anticodon"/>
</dbReference>
<comment type="catalytic activity">
    <reaction evidence="13">
        <text>tRNA(Thr) + L-threonine + ATP = L-threonyl-tRNA(Thr) + AMP + diphosphate + H(+)</text>
        <dbReference type="Rhea" id="RHEA:24624"/>
        <dbReference type="Rhea" id="RHEA-COMP:9670"/>
        <dbReference type="Rhea" id="RHEA-COMP:9704"/>
        <dbReference type="ChEBI" id="CHEBI:15378"/>
        <dbReference type="ChEBI" id="CHEBI:30616"/>
        <dbReference type="ChEBI" id="CHEBI:33019"/>
        <dbReference type="ChEBI" id="CHEBI:57926"/>
        <dbReference type="ChEBI" id="CHEBI:78442"/>
        <dbReference type="ChEBI" id="CHEBI:78534"/>
        <dbReference type="ChEBI" id="CHEBI:456215"/>
        <dbReference type="EC" id="6.1.1.3"/>
    </reaction>
</comment>
<evidence type="ECO:0000256" key="11">
    <source>
        <dbReference type="ARBA" id="ARBA00023146"/>
    </source>
</evidence>
<feature type="non-terminal residue" evidence="15">
    <location>
        <position position="1"/>
    </location>
</feature>
<dbReference type="FunFam" id="3.40.50.800:FF:000001">
    <property type="entry name" value="Threonine--tRNA ligase"/>
    <property type="match status" value="1"/>
</dbReference>
<dbReference type="SMART" id="SM00863">
    <property type="entry name" value="tRNA_SAD"/>
    <property type="match status" value="1"/>
</dbReference>
<dbReference type="Pfam" id="PF00587">
    <property type="entry name" value="tRNA-synt_2b"/>
    <property type="match status" value="1"/>
</dbReference>
<comment type="subcellular location">
    <subcellularLocation>
        <location evidence="1">Cytoplasm</location>
    </subcellularLocation>
</comment>
<dbReference type="Gene3D" id="3.30.930.10">
    <property type="entry name" value="Bira Bifunctional Protein, Domain 2"/>
    <property type="match status" value="1"/>
</dbReference>
<dbReference type="InterPro" id="IPR002314">
    <property type="entry name" value="aa-tRNA-synt_IIb"/>
</dbReference>
<evidence type="ECO:0000256" key="2">
    <source>
        <dbReference type="ARBA" id="ARBA00008226"/>
    </source>
</evidence>
<comment type="similarity">
    <text evidence="2">Belongs to the class-II aminoacyl-tRNA synthetase family.</text>
</comment>
<feature type="domain" description="Aminoacyl-transfer RNA synthetases class-II family profile" evidence="14">
    <location>
        <begin position="133"/>
        <end position="401"/>
    </location>
</feature>
<evidence type="ECO:0000256" key="3">
    <source>
        <dbReference type="ARBA" id="ARBA00013163"/>
    </source>
</evidence>
<dbReference type="PANTHER" id="PTHR11451">
    <property type="entry name" value="THREONINE-TRNA LIGASE"/>
    <property type="match status" value="1"/>
</dbReference>
<dbReference type="PROSITE" id="PS50862">
    <property type="entry name" value="AA_TRNA_LIGASE_II"/>
    <property type="match status" value="1"/>
</dbReference>
<dbReference type="AlphaFoldDB" id="A0A0F9E4I9"/>
<proteinExistence type="inferred from homology"/>
<dbReference type="SUPFAM" id="SSF55681">
    <property type="entry name" value="Class II aaRS and biotin synthetases"/>
    <property type="match status" value="1"/>
</dbReference>
<dbReference type="PRINTS" id="PR01047">
    <property type="entry name" value="TRNASYNTHTHR"/>
</dbReference>
<evidence type="ECO:0000256" key="7">
    <source>
        <dbReference type="ARBA" id="ARBA00022741"/>
    </source>
</evidence>
<dbReference type="GO" id="GO:0005524">
    <property type="term" value="F:ATP binding"/>
    <property type="evidence" value="ECO:0007669"/>
    <property type="project" value="UniProtKB-KW"/>
</dbReference>
<sequence length="514" mass="59382">LKPIRVEYKIEKEAIEAFENNPYKVDLIKSFVDAKLSAYKQGEFIDLCRGPHLSNLTKIKAFKVLKTSGAYWRGDSKNEMLTRIYGISFPDKKMLSEYLTFLEEAKKRDHKQIGKALSLYGFLEEAPGMPFFYPKGLYMWDTLLEYLRSLLTDKGYIEIKTPIMLKKELWQKSGHWDFYRDNMYTSVVEEKEFAIKPMNCPGCMLYYRTDMHSYRNLPLKVSEIGLVHRHEASGALNGLFRVRAFHQDDAHVFMTPDQIKDQILEILSLLETIYMTFGLSYKLELSTRPEKEKTIGTDEEWEIATKGLKDALDEWGRSYVINEGDGAFYGPKIDIHIKDALNRYWQCGTIQLDMSLPEKFDLFYIDKDGSQKRPVMIHRAILGSVERFLGILTEHFAGNFPIWLSPLPVRIIAVADRHVDYANEVCSKIKEIDIPCDVDSSNESVSKKVRNAQLLKINYMLTVGDKEVENSTIALRSRDNVVHGEMTLSKFLEKAALEKNEKSLLSPFMTSEKK</sequence>
<dbReference type="SUPFAM" id="SSF55186">
    <property type="entry name" value="ThrRS/AlaRS common domain"/>
    <property type="match status" value="1"/>
</dbReference>
<protein>
    <recommendedName>
        <fullName evidence="3">threonine--tRNA ligase</fullName>
        <ecNumber evidence="3">6.1.1.3</ecNumber>
    </recommendedName>
    <alternativeName>
        <fullName evidence="12">Threonyl-tRNA synthetase</fullName>
    </alternativeName>
</protein>
<dbReference type="InterPro" id="IPR045864">
    <property type="entry name" value="aa-tRNA-synth_II/BPL/LPL"/>
</dbReference>
<name>A0A0F9E4I9_9ZZZZ</name>
<keyword evidence="9" id="KW-0067">ATP-binding</keyword>
<organism evidence="15">
    <name type="scientific">marine sediment metagenome</name>
    <dbReference type="NCBI Taxonomy" id="412755"/>
    <lineage>
        <taxon>unclassified sequences</taxon>
        <taxon>metagenomes</taxon>
        <taxon>ecological metagenomes</taxon>
    </lineage>
</organism>
<dbReference type="HAMAP" id="MF_00184">
    <property type="entry name" value="Thr_tRNA_synth"/>
    <property type="match status" value="1"/>
</dbReference>
<dbReference type="SUPFAM" id="SSF52954">
    <property type="entry name" value="Class II aaRS ABD-related"/>
    <property type="match status" value="1"/>
</dbReference>
<dbReference type="InterPro" id="IPR002320">
    <property type="entry name" value="Thr-tRNA-ligase_IIa"/>
</dbReference>
<dbReference type="GO" id="GO:0006435">
    <property type="term" value="P:threonyl-tRNA aminoacylation"/>
    <property type="evidence" value="ECO:0007669"/>
    <property type="project" value="InterPro"/>
</dbReference>
<keyword evidence="7" id="KW-0547">Nucleotide-binding</keyword>
<dbReference type="Gene3D" id="3.40.50.800">
    <property type="entry name" value="Anticodon-binding domain"/>
    <property type="match status" value="1"/>
</dbReference>
<gene>
    <name evidence="15" type="ORF">LCGC14_2120340</name>
</gene>
<evidence type="ECO:0000256" key="1">
    <source>
        <dbReference type="ARBA" id="ARBA00004496"/>
    </source>
</evidence>
<dbReference type="GO" id="GO:0046872">
    <property type="term" value="F:metal ion binding"/>
    <property type="evidence" value="ECO:0007669"/>
    <property type="project" value="UniProtKB-KW"/>
</dbReference>
<keyword evidence="11" id="KW-0030">Aminoacyl-tRNA synthetase</keyword>
<dbReference type="FunFam" id="3.30.930.10:FF:000019">
    <property type="entry name" value="Threonine--tRNA ligase"/>
    <property type="match status" value="1"/>
</dbReference>
<dbReference type="NCBIfam" id="TIGR00418">
    <property type="entry name" value="thrS"/>
    <property type="match status" value="1"/>
</dbReference>
<reference evidence="15" key="1">
    <citation type="journal article" date="2015" name="Nature">
        <title>Complex archaea that bridge the gap between prokaryotes and eukaryotes.</title>
        <authorList>
            <person name="Spang A."/>
            <person name="Saw J.H."/>
            <person name="Jorgensen S.L."/>
            <person name="Zaremba-Niedzwiedzka K."/>
            <person name="Martijn J."/>
            <person name="Lind A.E."/>
            <person name="van Eijk R."/>
            <person name="Schleper C."/>
            <person name="Guy L."/>
            <person name="Ettema T.J."/>
        </authorList>
    </citation>
    <scope>NUCLEOTIDE SEQUENCE</scope>
</reference>
<dbReference type="EC" id="6.1.1.3" evidence="3"/>
<dbReference type="PANTHER" id="PTHR11451:SF44">
    <property type="entry name" value="THREONINE--TRNA LIGASE, CHLOROPLASTIC_MITOCHONDRIAL 2"/>
    <property type="match status" value="1"/>
</dbReference>
<dbReference type="InterPro" id="IPR006195">
    <property type="entry name" value="aa-tRNA-synth_II"/>
</dbReference>
<keyword evidence="5" id="KW-0436">Ligase</keyword>
<keyword evidence="4" id="KW-0963">Cytoplasm</keyword>
<evidence type="ECO:0000256" key="10">
    <source>
        <dbReference type="ARBA" id="ARBA00022917"/>
    </source>
</evidence>
<dbReference type="CDD" id="cd00860">
    <property type="entry name" value="ThrRS_anticodon"/>
    <property type="match status" value="1"/>
</dbReference>
<dbReference type="InterPro" id="IPR012947">
    <property type="entry name" value="tRNA_SAD"/>
</dbReference>
<dbReference type="InterPro" id="IPR036621">
    <property type="entry name" value="Anticodon-bd_dom_sf"/>
</dbReference>
<evidence type="ECO:0000256" key="6">
    <source>
        <dbReference type="ARBA" id="ARBA00022723"/>
    </source>
</evidence>
<dbReference type="InterPro" id="IPR033728">
    <property type="entry name" value="ThrRS_core"/>
</dbReference>
<evidence type="ECO:0000313" key="15">
    <source>
        <dbReference type="EMBL" id="KKL68903.1"/>
    </source>
</evidence>
<dbReference type="Pfam" id="PF07973">
    <property type="entry name" value="tRNA_SAD"/>
    <property type="match status" value="1"/>
</dbReference>
<evidence type="ECO:0000259" key="14">
    <source>
        <dbReference type="PROSITE" id="PS50862"/>
    </source>
</evidence>
<dbReference type="Gene3D" id="3.30.980.10">
    <property type="entry name" value="Threonyl-trna Synthetase, Chain A, domain 2"/>
    <property type="match status" value="1"/>
</dbReference>
<evidence type="ECO:0000256" key="8">
    <source>
        <dbReference type="ARBA" id="ARBA00022833"/>
    </source>
</evidence>
<evidence type="ECO:0000256" key="4">
    <source>
        <dbReference type="ARBA" id="ARBA00022490"/>
    </source>
</evidence>
<keyword evidence="6" id="KW-0479">Metal-binding</keyword>
<dbReference type="Pfam" id="PF03129">
    <property type="entry name" value="HGTP_anticodon"/>
    <property type="match status" value="1"/>
</dbReference>
<dbReference type="GO" id="GO:0004829">
    <property type="term" value="F:threonine-tRNA ligase activity"/>
    <property type="evidence" value="ECO:0007669"/>
    <property type="project" value="UniProtKB-EC"/>
</dbReference>
<dbReference type="InterPro" id="IPR004154">
    <property type="entry name" value="Anticodon-bd"/>
</dbReference>
<dbReference type="InterPro" id="IPR018163">
    <property type="entry name" value="Thr/Ala-tRNA-synth_IIc_edit"/>
</dbReference>
<evidence type="ECO:0000256" key="12">
    <source>
        <dbReference type="ARBA" id="ARBA00031900"/>
    </source>
</evidence>
<accession>A0A0F9E4I9</accession>
<dbReference type="EMBL" id="LAZR01026388">
    <property type="protein sequence ID" value="KKL68903.1"/>
    <property type="molecule type" value="Genomic_DNA"/>
</dbReference>
<evidence type="ECO:0000256" key="5">
    <source>
        <dbReference type="ARBA" id="ARBA00022598"/>
    </source>
</evidence>
<evidence type="ECO:0000256" key="13">
    <source>
        <dbReference type="ARBA" id="ARBA00049515"/>
    </source>
</evidence>
<dbReference type="GO" id="GO:0005737">
    <property type="term" value="C:cytoplasm"/>
    <property type="evidence" value="ECO:0007669"/>
    <property type="project" value="UniProtKB-SubCell"/>
</dbReference>
<comment type="caution">
    <text evidence="15">The sequence shown here is derived from an EMBL/GenBank/DDBJ whole genome shotgun (WGS) entry which is preliminary data.</text>
</comment>
<keyword evidence="8" id="KW-0862">Zinc</keyword>